<dbReference type="Pfam" id="PF16264">
    <property type="entry name" value="SatD"/>
    <property type="match status" value="1"/>
</dbReference>
<reference evidence="1 2" key="1">
    <citation type="submission" date="2024-01" db="EMBL/GenBank/DDBJ databases">
        <title>the genome sequence of strain Microbacterium schleiferi NBRC 15075.</title>
        <authorList>
            <person name="Ding Y."/>
            <person name="Zhang G."/>
        </authorList>
    </citation>
    <scope>NUCLEOTIDE SEQUENCE [LARGE SCALE GENOMIC DNA]</scope>
    <source>
        <strain evidence="1 2">NBRC 15075</strain>
    </source>
</reference>
<sequence length="214" mass="22733">MTIAVIADIVGSRRLADRDAAQRELEATIARVHVERPTALAPLTATFADEFQAVFAELDHALAWLLLLQLALPEQIDLRFGIGIGAVGSVSSETGHISDGPGWWSARDAVEAVHRLQDRAVPRARTRVVAAPGEDAAMAERVRSVNAYLLVRDEIVGAMSPRTRRLTYGRCLGRTQHHLAAQEGITQSAVSQALATGGAAGLIAGFQILDGASG</sequence>
<name>A0ABU7V1K2_9MICO</name>
<proteinExistence type="predicted"/>
<keyword evidence="2" id="KW-1185">Reference proteome</keyword>
<comment type="caution">
    <text evidence="1">The sequence shown here is derived from an EMBL/GenBank/DDBJ whole genome shotgun (WGS) entry which is preliminary data.</text>
</comment>
<accession>A0ABU7V1K2</accession>
<protein>
    <submittedName>
        <fullName evidence="1">SatD family protein</fullName>
    </submittedName>
</protein>
<gene>
    <name evidence="1" type="ORF">V2V91_00255</name>
</gene>
<evidence type="ECO:0000313" key="2">
    <source>
        <dbReference type="Proteomes" id="UP001351900"/>
    </source>
</evidence>
<organism evidence="1 2">
    <name type="scientific">Microbacterium schleiferi</name>
    <dbReference type="NCBI Taxonomy" id="69362"/>
    <lineage>
        <taxon>Bacteria</taxon>
        <taxon>Bacillati</taxon>
        <taxon>Actinomycetota</taxon>
        <taxon>Actinomycetes</taxon>
        <taxon>Micrococcales</taxon>
        <taxon>Microbacteriaceae</taxon>
        <taxon>Microbacterium</taxon>
    </lineage>
</organism>
<dbReference type="Proteomes" id="UP001351900">
    <property type="component" value="Unassembled WGS sequence"/>
</dbReference>
<evidence type="ECO:0000313" key="1">
    <source>
        <dbReference type="EMBL" id="MEF2253562.1"/>
    </source>
</evidence>
<dbReference type="EMBL" id="JAZHOV010000001">
    <property type="protein sequence ID" value="MEF2253562.1"/>
    <property type="molecule type" value="Genomic_DNA"/>
</dbReference>
<dbReference type="RefSeq" id="WP_331790356.1">
    <property type="nucleotide sequence ID" value="NZ_BAAAUO010000003.1"/>
</dbReference>
<dbReference type="InterPro" id="IPR032580">
    <property type="entry name" value="SatD"/>
</dbReference>